<feature type="binding site" evidence="10">
    <location>
        <position position="32"/>
    </location>
    <ligand>
        <name>a divalent metal cation</name>
        <dbReference type="ChEBI" id="CHEBI:60240"/>
    </ligand>
</feature>
<evidence type="ECO:0000256" key="2">
    <source>
        <dbReference type="ARBA" id="ARBA00001936"/>
    </source>
</evidence>
<dbReference type="PIRSF" id="PIRSF001461">
    <property type="entry name" value="RPE"/>
    <property type="match status" value="1"/>
</dbReference>
<evidence type="ECO:0000256" key="10">
    <source>
        <dbReference type="HAMAP-Rule" id="MF_02227"/>
    </source>
</evidence>
<feature type="binding site" evidence="10">
    <location>
        <position position="67"/>
    </location>
    <ligand>
        <name>a divalent metal cation</name>
        <dbReference type="ChEBI" id="CHEBI:60240"/>
    </ligand>
</feature>
<keyword evidence="10 11" id="KW-0119">Carbohydrate metabolism</keyword>
<comment type="similarity">
    <text evidence="6 10 11">Belongs to the ribulose-phosphate 3-epimerase family.</text>
</comment>
<evidence type="ECO:0000313" key="12">
    <source>
        <dbReference type="EMBL" id="BDL42512.1"/>
    </source>
</evidence>
<dbReference type="NCBIfam" id="TIGR01163">
    <property type="entry name" value="rpe"/>
    <property type="match status" value="1"/>
</dbReference>
<evidence type="ECO:0000256" key="5">
    <source>
        <dbReference type="ARBA" id="ARBA00001954"/>
    </source>
</evidence>
<dbReference type="PANTHER" id="PTHR11749">
    <property type="entry name" value="RIBULOSE-5-PHOSPHATE-3-EPIMERASE"/>
    <property type="match status" value="1"/>
</dbReference>
<dbReference type="NCBIfam" id="NF004076">
    <property type="entry name" value="PRK05581.1-4"/>
    <property type="match status" value="1"/>
</dbReference>
<feature type="active site" description="Proton acceptor" evidence="10">
    <location>
        <position position="34"/>
    </location>
</feature>
<comment type="pathway">
    <text evidence="10">Carbohydrate degradation.</text>
</comment>
<proteinExistence type="inferred from homology"/>
<dbReference type="EC" id="5.1.3.1" evidence="7 10"/>
<comment type="function">
    <text evidence="10">Catalyzes the reversible epimerization of D-ribulose 5-phosphate to D-xylulose 5-phosphate.</text>
</comment>
<dbReference type="PROSITE" id="PS01086">
    <property type="entry name" value="RIBUL_P_3_EPIMER_2"/>
    <property type="match status" value="1"/>
</dbReference>
<feature type="active site" description="Proton donor" evidence="10">
    <location>
        <position position="178"/>
    </location>
</feature>
<feature type="binding site" evidence="10">
    <location>
        <begin position="178"/>
        <end position="180"/>
    </location>
    <ligand>
        <name>substrate</name>
    </ligand>
</feature>
<comment type="cofactor">
    <cofactor evidence="5">
        <name>Fe(2+)</name>
        <dbReference type="ChEBI" id="CHEBI:29033"/>
    </cofactor>
</comment>
<evidence type="ECO:0000256" key="4">
    <source>
        <dbReference type="ARBA" id="ARBA00001947"/>
    </source>
</evidence>
<protein>
    <recommendedName>
        <fullName evidence="7 10">Ribulose-phosphate 3-epimerase</fullName>
        <ecNumber evidence="7 10">5.1.3.1</ecNumber>
    </recommendedName>
</protein>
<dbReference type="EMBL" id="AP025943">
    <property type="protein sequence ID" value="BDL42512.1"/>
    <property type="molecule type" value="Genomic_DNA"/>
</dbReference>
<feature type="binding site" evidence="10">
    <location>
        <position position="7"/>
    </location>
    <ligand>
        <name>substrate</name>
    </ligand>
</feature>
<dbReference type="CDD" id="cd00429">
    <property type="entry name" value="RPE"/>
    <property type="match status" value="1"/>
</dbReference>
<comment type="cofactor">
    <cofactor evidence="3">
        <name>Co(2+)</name>
        <dbReference type="ChEBI" id="CHEBI:48828"/>
    </cofactor>
</comment>
<gene>
    <name evidence="10" type="primary">rpe</name>
    <name evidence="12" type="ORF">Abiwalacus_00860</name>
</gene>
<sequence length="217" mass="23611">MTMIAPSLLAADFSRIGEEARRAFEAGADWLHLDIMDGHFVDNISFGPEICAAVRKAVGPDRFLDAHLMIERPDHYFGRFVKAGVNLICFHVELGDEYYIRNTLKRIRRAGVKNGLAVNPATPFETLLPFLGEIDLLLVMSVVPGFGGQSFMPSVLDKVVKAAEWRADHQASFLIQMDGGIGKNNADQCALAGADVLVAGSSTFKAADMAQAIAEMK</sequence>
<comment type="cofactor">
    <cofactor evidence="10">
        <name>a divalent metal cation</name>
        <dbReference type="ChEBI" id="CHEBI:60240"/>
    </cofactor>
    <text evidence="10">Binds 1 divalent metal cation per subunit.</text>
</comment>
<comment type="catalytic activity">
    <reaction evidence="1 10 11">
        <text>D-ribulose 5-phosphate = D-xylulose 5-phosphate</text>
        <dbReference type="Rhea" id="RHEA:13677"/>
        <dbReference type="ChEBI" id="CHEBI:57737"/>
        <dbReference type="ChEBI" id="CHEBI:58121"/>
        <dbReference type="EC" id="5.1.3.1"/>
    </reaction>
</comment>
<dbReference type="SUPFAM" id="SSF51366">
    <property type="entry name" value="Ribulose-phoshate binding barrel"/>
    <property type="match status" value="1"/>
</dbReference>
<evidence type="ECO:0000256" key="9">
    <source>
        <dbReference type="ARBA" id="ARBA00023235"/>
    </source>
</evidence>
<feature type="binding site" evidence="10">
    <location>
        <position position="67"/>
    </location>
    <ligand>
        <name>substrate</name>
    </ligand>
</feature>
<keyword evidence="13" id="KW-1185">Reference proteome</keyword>
<feature type="binding site" evidence="10">
    <location>
        <begin position="200"/>
        <end position="201"/>
    </location>
    <ligand>
        <name>substrate</name>
    </ligand>
</feature>
<dbReference type="InterPro" id="IPR011060">
    <property type="entry name" value="RibuloseP-bd_barrel"/>
</dbReference>
<accession>A0ABM7ZCT8</accession>
<evidence type="ECO:0000256" key="7">
    <source>
        <dbReference type="ARBA" id="ARBA00013188"/>
    </source>
</evidence>
<keyword evidence="8 10" id="KW-0479">Metal-binding</keyword>
<dbReference type="PROSITE" id="PS01085">
    <property type="entry name" value="RIBUL_P_3_EPIMER_1"/>
    <property type="match status" value="1"/>
</dbReference>
<dbReference type="InterPro" id="IPR013785">
    <property type="entry name" value="Aldolase_TIM"/>
</dbReference>
<comment type="cofactor">
    <cofactor evidence="4">
        <name>Zn(2+)</name>
        <dbReference type="ChEBI" id="CHEBI:29105"/>
    </cofactor>
</comment>
<feature type="binding site" evidence="10">
    <location>
        <position position="178"/>
    </location>
    <ligand>
        <name>a divalent metal cation</name>
        <dbReference type="ChEBI" id="CHEBI:60240"/>
    </ligand>
</feature>
<evidence type="ECO:0000256" key="1">
    <source>
        <dbReference type="ARBA" id="ARBA00001782"/>
    </source>
</evidence>
<dbReference type="Pfam" id="PF00834">
    <property type="entry name" value="Ribul_P_3_epim"/>
    <property type="match status" value="1"/>
</dbReference>
<evidence type="ECO:0000256" key="8">
    <source>
        <dbReference type="ARBA" id="ARBA00022723"/>
    </source>
</evidence>
<dbReference type="Gene3D" id="3.20.20.70">
    <property type="entry name" value="Aldolase class I"/>
    <property type="match status" value="1"/>
</dbReference>
<evidence type="ECO:0000313" key="13">
    <source>
        <dbReference type="Proteomes" id="UP001062263"/>
    </source>
</evidence>
<name>A0ABM7ZCT8_9BACT</name>
<dbReference type="Proteomes" id="UP001062263">
    <property type="component" value="Chromosome"/>
</dbReference>
<dbReference type="InterPro" id="IPR026019">
    <property type="entry name" value="Ribul_P_3_epim"/>
</dbReference>
<reference evidence="12" key="1">
    <citation type="submission" date="2022-06" db="EMBL/GenBank/DDBJ databases">
        <title>Akkermansia biwalacus sp. nov., an anaerobic mucin-degrading bacterium isolated from human intestine.</title>
        <authorList>
            <person name="Kobayashi Y."/>
            <person name="Inoue S."/>
            <person name="Kawahara T."/>
            <person name="Kohda N."/>
        </authorList>
    </citation>
    <scope>NUCLEOTIDE SEQUENCE</scope>
    <source>
        <strain evidence="12">WON2089</strain>
    </source>
</reference>
<organism evidence="12 13">
    <name type="scientific">Akkermansia biwaensis</name>
    <dbReference type="NCBI Taxonomy" id="2946555"/>
    <lineage>
        <taxon>Bacteria</taxon>
        <taxon>Pseudomonadati</taxon>
        <taxon>Verrucomicrobiota</taxon>
        <taxon>Verrucomicrobiia</taxon>
        <taxon>Verrucomicrobiales</taxon>
        <taxon>Akkermansiaceae</taxon>
        <taxon>Akkermansia</taxon>
    </lineage>
</organism>
<evidence type="ECO:0000256" key="6">
    <source>
        <dbReference type="ARBA" id="ARBA00009541"/>
    </source>
</evidence>
<evidence type="ECO:0000256" key="3">
    <source>
        <dbReference type="ARBA" id="ARBA00001941"/>
    </source>
</evidence>
<keyword evidence="9 10" id="KW-0413">Isomerase</keyword>
<dbReference type="InterPro" id="IPR000056">
    <property type="entry name" value="Ribul_P_3_epim-like"/>
</dbReference>
<feature type="binding site" evidence="10">
    <location>
        <begin position="145"/>
        <end position="148"/>
    </location>
    <ligand>
        <name>substrate</name>
    </ligand>
</feature>
<comment type="cofactor">
    <cofactor evidence="2">
        <name>Mn(2+)</name>
        <dbReference type="ChEBI" id="CHEBI:29035"/>
    </cofactor>
</comment>
<feature type="binding site" evidence="10">
    <location>
        <position position="34"/>
    </location>
    <ligand>
        <name>a divalent metal cation</name>
        <dbReference type="ChEBI" id="CHEBI:60240"/>
    </ligand>
</feature>
<dbReference type="RefSeq" id="WP_130083448.1">
    <property type="nucleotide sequence ID" value="NZ_AP025943.1"/>
</dbReference>
<dbReference type="HAMAP" id="MF_02227">
    <property type="entry name" value="RPE"/>
    <property type="match status" value="1"/>
</dbReference>
<evidence type="ECO:0000256" key="11">
    <source>
        <dbReference type="PIRNR" id="PIRNR001461"/>
    </source>
</evidence>